<dbReference type="OrthoDB" id="6108017at2759"/>
<accession>A0A9B0U8U7</accession>
<reference evidence="9" key="1">
    <citation type="submission" date="2025-08" db="UniProtKB">
        <authorList>
            <consortium name="RefSeq"/>
        </authorList>
    </citation>
    <scope>IDENTIFICATION</scope>
    <source>
        <tissue evidence="9">Spleen</tissue>
    </source>
</reference>
<name>A0A9B0U8U7_CHRAS</name>
<keyword evidence="8" id="KW-1185">Reference proteome</keyword>
<dbReference type="InterPro" id="IPR036961">
    <property type="entry name" value="Kinesin_motor_dom_sf"/>
</dbReference>
<proteinExistence type="inferred from homology"/>
<dbReference type="InterPro" id="IPR027417">
    <property type="entry name" value="P-loop_NTPase"/>
</dbReference>
<dbReference type="GO" id="GO:0030175">
    <property type="term" value="C:filopodium"/>
    <property type="evidence" value="ECO:0007669"/>
    <property type="project" value="TreeGrafter"/>
</dbReference>
<evidence type="ECO:0000256" key="3">
    <source>
        <dbReference type="ARBA" id="ARBA00023123"/>
    </source>
</evidence>
<evidence type="ECO:0000313" key="8">
    <source>
        <dbReference type="Proteomes" id="UP000504623"/>
    </source>
</evidence>
<keyword evidence="1 5" id="KW-0547">Nucleotide-binding</keyword>
<dbReference type="Gene3D" id="3.40.850.10">
    <property type="entry name" value="Kinesin motor domain"/>
    <property type="match status" value="1"/>
</dbReference>
<dbReference type="GO" id="GO:0030705">
    <property type="term" value="P:cytoskeleton-dependent intracellular transport"/>
    <property type="evidence" value="ECO:0007669"/>
    <property type="project" value="TreeGrafter"/>
</dbReference>
<feature type="region of interest" description="Disordered" evidence="6">
    <location>
        <begin position="47"/>
        <end position="77"/>
    </location>
</feature>
<evidence type="ECO:0000313" key="9">
    <source>
        <dbReference type="RefSeq" id="XP_006874504.1"/>
    </source>
</evidence>
<organism evidence="8 9">
    <name type="scientific">Chrysochloris asiatica</name>
    <name type="common">Cape golden mole</name>
    <dbReference type="NCBI Taxonomy" id="185453"/>
    <lineage>
        <taxon>Eukaryota</taxon>
        <taxon>Metazoa</taxon>
        <taxon>Chordata</taxon>
        <taxon>Craniata</taxon>
        <taxon>Vertebrata</taxon>
        <taxon>Euteleostomi</taxon>
        <taxon>Mammalia</taxon>
        <taxon>Eutheria</taxon>
        <taxon>Afrotheria</taxon>
        <taxon>Chrysochloridae</taxon>
        <taxon>Chrysochlorinae</taxon>
        <taxon>Chrysochloris</taxon>
    </lineage>
</organism>
<dbReference type="RefSeq" id="XP_006874504.1">
    <property type="nucleotide sequence ID" value="XM_006874442.1"/>
</dbReference>
<sequence>MHLPFSSRVFHTQSQLLAGDSCLSGFIRKGSGKSLWTVHGAHREQLGTEEGEKEFEDHSQDAEVAGSSHRQHRKKAMWKHLPPRRVKGVSQVLQLQHPDVGCAAQMHTQAQEVAQVAVDPSTPIGHARRWREGAARLRPEPRPKPRTYIGSIIVSVNPYKMIPDLYERTTMEQYSRHHLGDTSPHIFAIANECYRCLWKRHDNQCVLISGESGAGKTESTKLILKFLSVVSQQCLELPLKEKISCVEEAILESSPIMEAFGNAKTVYNSNSSRFGKFIQLSMSQKGTIQGGRVVDCILFVLGFFC</sequence>
<dbReference type="PANTHER" id="PTHR46049">
    <property type="entry name" value="AGAP003327-PA"/>
    <property type="match status" value="1"/>
</dbReference>
<evidence type="ECO:0000256" key="1">
    <source>
        <dbReference type="ARBA" id="ARBA00022741"/>
    </source>
</evidence>
<dbReference type="AlphaFoldDB" id="A0A9B0U8U7"/>
<comment type="caution">
    <text evidence="5">Lacks conserved residue(s) required for the propagation of feature annotation.</text>
</comment>
<dbReference type="SUPFAM" id="SSF52540">
    <property type="entry name" value="P-loop containing nucleoside triphosphate hydrolases"/>
    <property type="match status" value="1"/>
</dbReference>
<evidence type="ECO:0000256" key="6">
    <source>
        <dbReference type="SAM" id="MobiDB-lite"/>
    </source>
</evidence>
<dbReference type="GO" id="GO:0060002">
    <property type="term" value="F:plus-end directed microfilament motor activity"/>
    <property type="evidence" value="ECO:0007669"/>
    <property type="project" value="TreeGrafter"/>
</dbReference>
<keyword evidence="2 5" id="KW-0067">ATP-binding</keyword>
<dbReference type="InterPro" id="IPR051724">
    <property type="entry name" value="Actin_motor_Myosin"/>
</dbReference>
<evidence type="ECO:0000256" key="5">
    <source>
        <dbReference type="PROSITE-ProRule" id="PRU00782"/>
    </source>
</evidence>
<keyword evidence="5" id="KW-0009">Actin-binding</keyword>
<comment type="similarity">
    <text evidence="5">Belongs to the TRAFAC class myosin-kinesin ATPase superfamily. Myosin family.</text>
</comment>
<dbReference type="GO" id="GO:0051489">
    <property type="term" value="P:regulation of filopodium assembly"/>
    <property type="evidence" value="ECO:0007669"/>
    <property type="project" value="TreeGrafter"/>
</dbReference>
<dbReference type="GeneID" id="102818097"/>
<dbReference type="SMART" id="SM00242">
    <property type="entry name" value="MYSc"/>
    <property type="match status" value="1"/>
</dbReference>
<dbReference type="GO" id="GO:0005547">
    <property type="term" value="F:phosphatidylinositol-3,4,5-trisphosphate binding"/>
    <property type="evidence" value="ECO:0007669"/>
    <property type="project" value="TreeGrafter"/>
</dbReference>
<keyword evidence="3 5" id="KW-0518">Myosin</keyword>
<dbReference type="InterPro" id="IPR001609">
    <property type="entry name" value="Myosin_head_motor_dom-like"/>
</dbReference>
<evidence type="ECO:0000256" key="4">
    <source>
        <dbReference type="ARBA" id="ARBA00023175"/>
    </source>
</evidence>
<dbReference type="Proteomes" id="UP000504623">
    <property type="component" value="Unplaced"/>
</dbReference>
<dbReference type="PROSITE" id="PS51456">
    <property type="entry name" value="MYOSIN_MOTOR"/>
    <property type="match status" value="1"/>
</dbReference>
<dbReference type="GO" id="GO:0051015">
    <property type="term" value="F:actin filament binding"/>
    <property type="evidence" value="ECO:0007669"/>
    <property type="project" value="TreeGrafter"/>
</dbReference>
<feature type="domain" description="Myosin motor" evidence="7">
    <location>
        <begin position="147"/>
        <end position="305"/>
    </location>
</feature>
<evidence type="ECO:0000256" key="2">
    <source>
        <dbReference type="ARBA" id="ARBA00022840"/>
    </source>
</evidence>
<feature type="binding site" evidence="5">
    <location>
        <begin position="210"/>
        <end position="217"/>
    </location>
    <ligand>
        <name>ATP</name>
        <dbReference type="ChEBI" id="CHEBI:30616"/>
    </ligand>
</feature>
<dbReference type="GO" id="GO:0008360">
    <property type="term" value="P:regulation of cell shape"/>
    <property type="evidence" value="ECO:0007669"/>
    <property type="project" value="TreeGrafter"/>
</dbReference>
<dbReference type="PANTHER" id="PTHR46049:SF2">
    <property type="entry name" value="UNCONVENTIONAL MYOSIN-X"/>
    <property type="match status" value="1"/>
</dbReference>
<dbReference type="Pfam" id="PF00063">
    <property type="entry name" value="Myosin_head"/>
    <property type="match status" value="1"/>
</dbReference>
<protein>
    <submittedName>
        <fullName evidence="9">Myosin-10-like</fullName>
    </submittedName>
</protein>
<keyword evidence="4 5" id="KW-0505">Motor protein</keyword>
<evidence type="ECO:0000259" key="7">
    <source>
        <dbReference type="PROSITE" id="PS51456"/>
    </source>
</evidence>
<dbReference type="PRINTS" id="PR00193">
    <property type="entry name" value="MYOSINHEAVY"/>
</dbReference>
<gene>
    <name evidence="9" type="primary">LOC102818097</name>
</gene>
<dbReference type="GO" id="GO:0005524">
    <property type="term" value="F:ATP binding"/>
    <property type="evidence" value="ECO:0007669"/>
    <property type="project" value="UniProtKB-UniRule"/>
</dbReference>
<dbReference type="GO" id="GO:0016459">
    <property type="term" value="C:myosin complex"/>
    <property type="evidence" value="ECO:0007669"/>
    <property type="project" value="UniProtKB-KW"/>
</dbReference>